<feature type="compositionally biased region" description="Basic and acidic residues" evidence="1">
    <location>
        <begin position="286"/>
        <end position="297"/>
    </location>
</feature>
<gene>
    <name evidence="2" type="ORF">NEMVEDRAFT_v1g216762</name>
</gene>
<evidence type="ECO:0000256" key="1">
    <source>
        <dbReference type="SAM" id="MobiDB-lite"/>
    </source>
</evidence>
<reference evidence="2 3" key="1">
    <citation type="journal article" date="2007" name="Science">
        <title>Sea anemone genome reveals ancestral eumetazoan gene repertoire and genomic organization.</title>
        <authorList>
            <person name="Putnam N.H."/>
            <person name="Srivastava M."/>
            <person name="Hellsten U."/>
            <person name="Dirks B."/>
            <person name="Chapman J."/>
            <person name="Salamov A."/>
            <person name="Terry A."/>
            <person name="Shapiro H."/>
            <person name="Lindquist E."/>
            <person name="Kapitonov V.V."/>
            <person name="Jurka J."/>
            <person name="Genikhovich G."/>
            <person name="Grigoriev I.V."/>
            <person name="Lucas S.M."/>
            <person name="Steele R.E."/>
            <person name="Finnerty J.R."/>
            <person name="Technau U."/>
            <person name="Martindale M.Q."/>
            <person name="Rokhsar D.S."/>
        </authorList>
    </citation>
    <scope>NUCLEOTIDE SEQUENCE [LARGE SCALE GENOMIC DNA]</scope>
    <source>
        <strain evidence="3">CH2 X CH6</strain>
    </source>
</reference>
<keyword evidence="3" id="KW-1185">Reference proteome</keyword>
<protein>
    <recommendedName>
        <fullName evidence="4">WW domain-containing protein</fullName>
    </recommendedName>
</protein>
<name>A7SSH7_NEMVE</name>
<feature type="compositionally biased region" description="Basic and acidic residues" evidence="1">
    <location>
        <begin position="317"/>
        <end position="328"/>
    </location>
</feature>
<dbReference type="OrthoDB" id="8434870at2759"/>
<dbReference type="EMBL" id="DS469777">
    <property type="protein sequence ID" value="EDO33341.1"/>
    <property type="molecule type" value="Genomic_DNA"/>
</dbReference>
<feature type="compositionally biased region" description="Basic and acidic residues" evidence="1">
    <location>
        <begin position="147"/>
        <end position="167"/>
    </location>
</feature>
<dbReference type="Proteomes" id="UP000001593">
    <property type="component" value="Unassembled WGS sequence"/>
</dbReference>
<dbReference type="HOGENOM" id="CLU_807933_0_0_1"/>
<accession>A7SSH7</accession>
<feature type="region of interest" description="Disordered" evidence="1">
    <location>
        <begin position="146"/>
        <end position="175"/>
    </location>
</feature>
<evidence type="ECO:0008006" key="4">
    <source>
        <dbReference type="Google" id="ProtNLM"/>
    </source>
</evidence>
<feature type="region of interest" description="Disordered" evidence="1">
    <location>
        <begin position="286"/>
        <end position="344"/>
    </location>
</feature>
<dbReference type="KEGG" id="nve:5504543"/>
<evidence type="ECO:0000313" key="2">
    <source>
        <dbReference type="EMBL" id="EDO33341.1"/>
    </source>
</evidence>
<organism evidence="2 3">
    <name type="scientific">Nematostella vectensis</name>
    <name type="common">Starlet sea anemone</name>
    <dbReference type="NCBI Taxonomy" id="45351"/>
    <lineage>
        <taxon>Eukaryota</taxon>
        <taxon>Metazoa</taxon>
        <taxon>Cnidaria</taxon>
        <taxon>Anthozoa</taxon>
        <taxon>Hexacorallia</taxon>
        <taxon>Actiniaria</taxon>
        <taxon>Edwardsiidae</taxon>
        <taxon>Nematostella</taxon>
    </lineage>
</organism>
<feature type="non-terminal residue" evidence="2">
    <location>
        <position position="1"/>
    </location>
</feature>
<dbReference type="InParanoid" id="A7SSH7"/>
<sequence length="344" mass="39686">MLGRVYRVTNVSIVTQSLRLNILCCSIMSESQWYSYHSKAGELLFYYNHFTDEYRWVQGRSQTLDSGNEGPLMLDRLTKVKTESIAHIEKYDKRPRNEEEERVVDVTKRDTEDLGTVKCEEQEEVQIMNEVGEEEDDDVIFEEAEKEEVGVEDKEEVKKEGGERDGEVLVMGYEDEEKVNDLVIEEVKDEKEEDDDDEDDVLLGKEEEREVTDDYMHCTQVTSSPGCYIKEETNLWEKLASGSPLNDCIQQIKKEQAGDISKSQDGTGCRVKVEKDLENNTIREHGELTARKEERAIWPETDMENCEEAAQSSRQQEGNESKRSDIVAKKRKVIPANRDSSKKQ</sequence>
<proteinExistence type="predicted"/>
<dbReference type="AlphaFoldDB" id="A7SSH7"/>
<evidence type="ECO:0000313" key="3">
    <source>
        <dbReference type="Proteomes" id="UP000001593"/>
    </source>
</evidence>